<organism evidence="7 8">
    <name type="scientific">Falsirhodobacter algicola</name>
    <dbReference type="NCBI Taxonomy" id="2692330"/>
    <lineage>
        <taxon>Bacteria</taxon>
        <taxon>Pseudomonadati</taxon>
        <taxon>Pseudomonadota</taxon>
        <taxon>Alphaproteobacteria</taxon>
        <taxon>Rhodobacterales</taxon>
        <taxon>Paracoccaceae</taxon>
        <taxon>Falsirhodobacter</taxon>
    </lineage>
</organism>
<protein>
    <submittedName>
        <fullName evidence="7">YihY family inner membrane protein</fullName>
    </submittedName>
</protein>
<evidence type="ECO:0000256" key="4">
    <source>
        <dbReference type="ARBA" id="ARBA00022989"/>
    </source>
</evidence>
<feature type="transmembrane region" description="Helical" evidence="6">
    <location>
        <begin position="136"/>
        <end position="163"/>
    </location>
</feature>
<dbReference type="EMBL" id="CP047289">
    <property type="protein sequence ID" value="QUS36059.1"/>
    <property type="molecule type" value="Genomic_DNA"/>
</dbReference>
<dbReference type="GO" id="GO:0005886">
    <property type="term" value="C:plasma membrane"/>
    <property type="evidence" value="ECO:0007669"/>
    <property type="project" value="UniProtKB-SubCell"/>
</dbReference>
<proteinExistence type="predicted"/>
<dbReference type="Pfam" id="PF03631">
    <property type="entry name" value="Virul_fac_BrkB"/>
    <property type="match status" value="1"/>
</dbReference>
<evidence type="ECO:0000256" key="2">
    <source>
        <dbReference type="ARBA" id="ARBA00022475"/>
    </source>
</evidence>
<feature type="transmembrane region" description="Helical" evidence="6">
    <location>
        <begin position="207"/>
        <end position="227"/>
    </location>
</feature>
<evidence type="ECO:0000313" key="8">
    <source>
        <dbReference type="Proteomes" id="UP000679284"/>
    </source>
</evidence>
<dbReference type="PIRSF" id="PIRSF035875">
    <property type="entry name" value="RNase_BN"/>
    <property type="match status" value="1"/>
</dbReference>
<evidence type="ECO:0000313" key="7">
    <source>
        <dbReference type="EMBL" id="QUS36059.1"/>
    </source>
</evidence>
<sequence length="276" mass="29667">MTPATTWSWFLRIKSRIEVANLFMISAGMAFYGLLSVFPAVAAVIAIWGFAADPTDIRGQLELTRDFLPGDAYRLISEQVDALLAANSADLGWTSLLSLMVALWSSRAGVSALISGINAVHHLPKRGGVMHTLRSLMLTCTLVGIVLSAMTLAVVVPVVIRFLPLGAVSGMLLEYLNVGLGLMLVVFGIGLVYRLGPNRPAGMARPIFSRGLLVAVVLWALISRGFVLYLSNFHSYNQVYGSIGAVIALLMWMYLSGFAILLGAAVDADRAAPRDQ</sequence>
<feature type="transmembrane region" description="Helical" evidence="6">
    <location>
        <begin position="175"/>
        <end position="195"/>
    </location>
</feature>
<evidence type="ECO:0000256" key="1">
    <source>
        <dbReference type="ARBA" id="ARBA00004651"/>
    </source>
</evidence>
<dbReference type="RefSeq" id="WP_211783281.1">
    <property type="nucleotide sequence ID" value="NZ_CP047289.1"/>
</dbReference>
<keyword evidence="8" id="KW-1185">Reference proteome</keyword>
<dbReference type="InterPro" id="IPR017039">
    <property type="entry name" value="Virul_fac_BrkB"/>
</dbReference>
<keyword evidence="2" id="KW-1003">Cell membrane</keyword>
<feature type="transmembrane region" description="Helical" evidence="6">
    <location>
        <begin position="21"/>
        <end position="51"/>
    </location>
</feature>
<accession>A0A8J8SL57</accession>
<name>A0A8J8SL57_9RHOB</name>
<dbReference type="PANTHER" id="PTHR30213">
    <property type="entry name" value="INNER MEMBRANE PROTEIN YHJD"/>
    <property type="match status" value="1"/>
</dbReference>
<feature type="transmembrane region" description="Helical" evidence="6">
    <location>
        <begin position="239"/>
        <end position="266"/>
    </location>
</feature>
<dbReference type="KEGG" id="fap:GR316_07125"/>
<dbReference type="Proteomes" id="UP000679284">
    <property type="component" value="Chromosome"/>
</dbReference>
<dbReference type="AlphaFoldDB" id="A0A8J8SL57"/>
<evidence type="ECO:0000256" key="5">
    <source>
        <dbReference type="ARBA" id="ARBA00023136"/>
    </source>
</evidence>
<evidence type="ECO:0000256" key="3">
    <source>
        <dbReference type="ARBA" id="ARBA00022692"/>
    </source>
</evidence>
<comment type="subcellular location">
    <subcellularLocation>
        <location evidence="1">Cell membrane</location>
        <topology evidence="1">Multi-pass membrane protein</topology>
    </subcellularLocation>
</comment>
<keyword evidence="3 6" id="KW-0812">Transmembrane</keyword>
<keyword evidence="5 6" id="KW-0472">Membrane</keyword>
<evidence type="ECO:0000256" key="6">
    <source>
        <dbReference type="SAM" id="Phobius"/>
    </source>
</evidence>
<dbReference type="PANTHER" id="PTHR30213:SF0">
    <property type="entry name" value="UPF0761 MEMBRANE PROTEIN YIHY"/>
    <property type="match status" value="1"/>
</dbReference>
<dbReference type="NCBIfam" id="TIGR00765">
    <property type="entry name" value="yihY_not_rbn"/>
    <property type="match status" value="1"/>
</dbReference>
<keyword evidence="4 6" id="KW-1133">Transmembrane helix</keyword>
<gene>
    <name evidence="7" type="ORF">GR316_07125</name>
</gene>
<reference evidence="7" key="1">
    <citation type="submission" date="2020-01" db="EMBL/GenBank/DDBJ databases">
        <authorList>
            <person name="Yang Y."/>
            <person name="Kwon Y.M."/>
        </authorList>
    </citation>
    <scope>NUCLEOTIDE SEQUENCE</scope>
    <source>
        <strain evidence="7">PG104</strain>
    </source>
</reference>